<name>A0A8J3T3B2_9ACTN</name>
<evidence type="ECO:0000313" key="2">
    <source>
        <dbReference type="EMBL" id="GII05297.1"/>
    </source>
</evidence>
<dbReference type="RefSeq" id="WP_203879518.1">
    <property type="nucleotide sequence ID" value="NZ_BOOK01000065.1"/>
</dbReference>
<feature type="transmembrane region" description="Helical" evidence="1">
    <location>
        <begin position="20"/>
        <end position="40"/>
    </location>
</feature>
<keyword evidence="1" id="KW-0812">Transmembrane</keyword>
<comment type="caution">
    <text evidence="2">The sequence shown here is derived from an EMBL/GenBank/DDBJ whole genome shotgun (WGS) entry which is preliminary data.</text>
</comment>
<reference evidence="2" key="1">
    <citation type="submission" date="2021-01" db="EMBL/GenBank/DDBJ databases">
        <title>Whole genome shotgun sequence of Planobispora takensis NBRC 109077.</title>
        <authorList>
            <person name="Komaki H."/>
            <person name="Tamura T."/>
        </authorList>
    </citation>
    <scope>NUCLEOTIDE SEQUENCE</scope>
    <source>
        <strain evidence="2">NBRC 109077</strain>
    </source>
</reference>
<dbReference type="Proteomes" id="UP000634476">
    <property type="component" value="Unassembled WGS sequence"/>
</dbReference>
<dbReference type="AlphaFoldDB" id="A0A8J3T3B2"/>
<dbReference type="NCBIfam" id="NF046119">
    <property type="entry name" value="memb_SCO4225"/>
    <property type="match status" value="1"/>
</dbReference>
<evidence type="ECO:0000256" key="1">
    <source>
        <dbReference type="SAM" id="Phobius"/>
    </source>
</evidence>
<dbReference type="Pfam" id="PF25637">
    <property type="entry name" value="DUF7942"/>
    <property type="match status" value="1"/>
</dbReference>
<organism evidence="2 3">
    <name type="scientific">Planobispora takensis</name>
    <dbReference type="NCBI Taxonomy" id="1367882"/>
    <lineage>
        <taxon>Bacteria</taxon>
        <taxon>Bacillati</taxon>
        <taxon>Actinomycetota</taxon>
        <taxon>Actinomycetes</taxon>
        <taxon>Streptosporangiales</taxon>
        <taxon>Streptosporangiaceae</taxon>
        <taxon>Planobispora</taxon>
    </lineage>
</organism>
<dbReference type="EMBL" id="BOOK01000065">
    <property type="protein sequence ID" value="GII05297.1"/>
    <property type="molecule type" value="Genomic_DNA"/>
</dbReference>
<keyword evidence="1" id="KW-0472">Membrane</keyword>
<dbReference type="InterPro" id="IPR057702">
    <property type="entry name" value="DUF7942"/>
</dbReference>
<evidence type="ECO:0000313" key="3">
    <source>
        <dbReference type="Proteomes" id="UP000634476"/>
    </source>
</evidence>
<protein>
    <submittedName>
        <fullName evidence="2">Uncharacterized protein</fullName>
    </submittedName>
</protein>
<accession>A0A8J3T3B2</accession>
<keyword evidence="3" id="KW-1185">Reference proteome</keyword>
<gene>
    <name evidence="2" type="ORF">Pta02_73050</name>
</gene>
<keyword evidence="1" id="KW-1133">Transmembrane helix</keyword>
<sequence length="114" mass="12042">MRLTRALTRYVTRYDRGTFALSVAGSYALIVLGTVAYVAITAHQSGSQGLEAIVLFAVTAPASQLLMLLPIDVSGVLFTLPGLTAIGLLQAWSLWLIARGRRTTGFPVGVPVPG</sequence>
<proteinExistence type="predicted"/>
<feature type="transmembrane region" description="Helical" evidence="1">
    <location>
        <begin position="77"/>
        <end position="97"/>
    </location>
</feature>